<dbReference type="GO" id="GO:0006893">
    <property type="term" value="P:Golgi to plasma membrane transport"/>
    <property type="evidence" value="ECO:0007669"/>
    <property type="project" value="TreeGrafter"/>
</dbReference>
<dbReference type="PANTHER" id="PTHR16092">
    <property type="entry name" value="SEC3/SYNTAXIN-RELATED"/>
    <property type="match status" value="1"/>
</dbReference>
<dbReference type="OrthoDB" id="27109at2759"/>
<dbReference type="Gene3D" id="2.30.29.90">
    <property type="match status" value="1"/>
</dbReference>
<keyword evidence="3" id="KW-0268">Exocytosis</keyword>
<dbReference type="GO" id="GO:0005546">
    <property type="term" value="F:phosphatidylinositol-4,5-bisphosphate binding"/>
    <property type="evidence" value="ECO:0007669"/>
    <property type="project" value="TreeGrafter"/>
</dbReference>
<feature type="compositionally biased region" description="Gly residues" evidence="5">
    <location>
        <begin position="552"/>
        <end position="561"/>
    </location>
</feature>
<dbReference type="PANTHER" id="PTHR16092:SF14">
    <property type="entry name" value="EXOCYST COMPLEX COMPONENT 1 ISOFORM X1"/>
    <property type="match status" value="1"/>
</dbReference>
<name>A0A7R8W2W1_9CRUS</name>
<dbReference type="AlphaFoldDB" id="A0A7R8W2W1"/>
<keyword evidence="4" id="KW-0175">Coiled coil</keyword>
<dbReference type="InterPro" id="IPR028258">
    <property type="entry name" value="Sec3-PIP2_bind"/>
</dbReference>
<feature type="region of interest" description="Disordered" evidence="5">
    <location>
        <begin position="541"/>
        <end position="563"/>
    </location>
</feature>
<proteinExistence type="inferred from homology"/>
<evidence type="ECO:0000256" key="4">
    <source>
        <dbReference type="ARBA" id="ARBA00023054"/>
    </source>
</evidence>
<keyword evidence="2" id="KW-0813">Transport</keyword>
<gene>
    <name evidence="6" type="ORF">CTOB1V02_LOCUS1742</name>
</gene>
<dbReference type="InterPro" id="IPR048628">
    <property type="entry name" value="Sec3_C"/>
</dbReference>
<dbReference type="GO" id="GO:0005886">
    <property type="term" value="C:plasma membrane"/>
    <property type="evidence" value="ECO:0007669"/>
    <property type="project" value="TreeGrafter"/>
</dbReference>
<comment type="similarity">
    <text evidence="1">Belongs to the SEC3 family.</text>
</comment>
<dbReference type="GO" id="GO:0000145">
    <property type="term" value="C:exocyst"/>
    <property type="evidence" value="ECO:0007669"/>
    <property type="project" value="InterPro"/>
</dbReference>
<dbReference type="SMART" id="SM01313">
    <property type="entry name" value="Sec3-PIP2_bind"/>
    <property type="match status" value="1"/>
</dbReference>
<evidence type="ECO:0000256" key="1">
    <source>
        <dbReference type="ARBA" id="ARBA00006518"/>
    </source>
</evidence>
<organism evidence="6">
    <name type="scientific">Cyprideis torosa</name>
    <dbReference type="NCBI Taxonomy" id="163714"/>
    <lineage>
        <taxon>Eukaryota</taxon>
        <taxon>Metazoa</taxon>
        <taxon>Ecdysozoa</taxon>
        <taxon>Arthropoda</taxon>
        <taxon>Crustacea</taxon>
        <taxon>Oligostraca</taxon>
        <taxon>Ostracoda</taxon>
        <taxon>Podocopa</taxon>
        <taxon>Podocopida</taxon>
        <taxon>Cytherocopina</taxon>
        <taxon>Cytheroidea</taxon>
        <taxon>Cytherideidae</taxon>
        <taxon>Cyprideis</taxon>
    </lineage>
</organism>
<dbReference type="Pfam" id="PF20654">
    <property type="entry name" value="Sec3_C-term"/>
    <property type="match status" value="1"/>
</dbReference>
<dbReference type="EMBL" id="OB660251">
    <property type="protein sequence ID" value="CAD7223762.1"/>
    <property type="molecule type" value="Genomic_DNA"/>
</dbReference>
<evidence type="ECO:0000256" key="3">
    <source>
        <dbReference type="ARBA" id="ARBA00022483"/>
    </source>
</evidence>
<protein>
    <submittedName>
        <fullName evidence="6">Uncharacterized protein</fullName>
    </submittedName>
</protein>
<dbReference type="Pfam" id="PF09763">
    <property type="entry name" value="Sec3_CC"/>
    <property type="match status" value="1"/>
</dbReference>
<evidence type="ECO:0000313" key="6">
    <source>
        <dbReference type="EMBL" id="CAD7223762.1"/>
    </source>
</evidence>
<accession>A0A7R8W2W1</accession>
<dbReference type="GO" id="GO:0006887">
    <property type="term" value="P:exocytosis"/>
    <property type="evidence" value="ECO:0007669"/>
    <property type="project" value="UniProtKB-KW"/>
</dbReference>
<evidence type="ECO:0000256" key="2">
    <source>
        <dbReference type="ARBA" id="ARBA00022448"/>
    </source>
</evidence>
<dbReference type="Pfam" id="PF15277">
    <property type="entry name" value="Sec3-PIP2_bind"/>
    <property type="match status" value="1"/>
</dbReference>
<evidence type="ECO:0000256" key="5">
    <source>
        <dbReference type="SAM" id="MobiDB-lite"/>
    </source>
</evidence>
<reference evidence="6" key="1">
    <citation type="submission" date="2020-11" db="EMBL/GenBank/DDBJ databases">
        <authorList>
            <person name="Tran Van P."/>
        </authorList>
    </citation>
    <scope>NUCLEOTIDE SEQUENCE</scope>
</reference>
<dbReference type="InterPro" id="IPR019160">
    <property type="entry name" value="Sec3_CC"/>
</dbReference>
<sequence>MPTVMTRQAMGHVTQTPLPELLQRSIFDVHRERLVGTVPVVRIHPGAKKTKKRILLCATVTNDTPQRVNVYQVKESDHDTFEIIYTWSLDQIRKIVANFSEPQEFELIFGKPTRWSAPTVREKDLFLSILYKLCARFLPKDHAMAAEIPAEFMAPVLARPGPEASSPVESLGITEYQELTPKEEGDLRMLMGNKESAIVDAEAFANKLLKQLSTLDGANIQAMLGSEDQVTSLMQRMEKCIAEVTHLEHQLDRYDSILSAVRETVVSIEEKNRMVETKDSNTRRLLEEVEKFVTELDVNQEQLQILHDPDFSRLPVLAEAANSLKRALQAESIHPMLCRMAAYQEQKKKLDRLRVRFSQKLQMQLRNLLTQLSSVTGDYVTVQPVEQLSLAGHSAIHRLLKPYADLIQWLRDLDTNGYSSLLTIYTSSVGKLYARDISQFFDDAHRAIQSPASGGPGVSVPSSGTSGVSSQWRLGFSKAIVSNQLLGVERDQFTAAGSYDDRAKRELFEQMLERLLSQLEPVCMAEETFCARVFVPPIVQTSTPSDETKSTGSGGPGGGQSGKSQAAELRKLMALLFPNLDEQFMEFVAQYDKIDSFYCMILLARLSAHVLKAQDTHAFLSVTFGTALVQAKRSFDRFMAMQLKSLEDYKPGRSKRLGILPFLKNFGEFLETAENIFKGSERRSDLDKWYLQLVSGIMITINRVAEEQQRVPRELVLMENYHHLWQLLSRIKISALESARKEARQKYIDHFNQYVISYFGRPLEKLNVFFEGVQSAVSQGVKESEISYQMAFSKQELRRVLALYGKRDVQKGLEQLYQKVEKQLDDEENLLQVVWRAMQEEFIKQYKAIEDLIQRCYPGSMISLEFTVEDILQFFSDIALKH</sequence>